<proteinExistence type="predicted"/>
<dbReference type="Gene3D" id="1.10.10.10">
    <property type="entry name" value="Winged helix-like DNA-binding domain superfamily/Winged helix DNA-binding domain"/>
    <property type="match status" value="1"/>
</dbReference>
<accession>A0A941ES54</accession>
<organism evidence="2 3">
    <name type="scientific">Actinospica durhamensis</name>
    <dbReference type="NCBI Taxonomy" id="1508375"/>
    <lineage>
        <taxon>Bacteria</taxon>
        <taxon>Bacillati</taxon>
        <taxon>Actinomycetota</taxon>
        <taxon>Actinomycetes</taxon>
        <taxon>Catenulisporales</taxon>
        <taxon>Actinospicaceae</taxon>
        <taxon>Actinospica</taxon>
    </lineage>
</organism>
<dbReference type="SMART" id="SM00347">
    <property type="entry name" value="HTH_MARR"/>
    <property type="match status" value="1"/>
</dbReference>
<dbReference type="PROSITE" id="PS50995">
    <property type="entry name" value="HTH_MARR_2"/>
    <property type="match status" value="1"/>
</dbReference>
<dbReference type="Pfam" id="PF01047">
    <property type="entry name" value="MarR"/>
    <property type="match status" value="1"/>
</dbReference>
<dbReference type="PANTHER" id="PTHR39515:SF2">
    <property type="entry name" value="HTH-TYPE TRANSCRIPTIONAL REGULATOR RV0880"/>
    <property type="match status" value="1"/>
</dbReference>
<dbReference type="PRINTS" id="PR00598">
    <property type="entry name" value="HTHMARR"/>
</dbReference>
<sequence length="132" mass="14380">MSLTSVSTLSTLNRTGPRRITELAASEGVTQPSVTALVASLVRDGFVERLSDPADRRVVMVAITKEGEAYLRDRRAASTEIFAEAVEKLSAEEAATLTAALPVVERLRDVVDELRSLRQGQAREKRQSEPDA</sequence>
<protein>
    <submittedName>
        <fullName evidence="2">MarR family transcriptional regulator</fullName>
    </submittedName>
</protein>
<dbReference type="Proteomes" id="UP000675781">
    <property type="component" value="Unassembled WGS sequence"/>
</dbReference>
<keyword evidence="3" id="KW-1185">Reference proteome</keyword>
<evidence type="ECO:0000259" key="1">
    <source>
        <dbReference type="PROSITE" id="PS50995"/>
    </source>
</evidence>
<dbReference type="GO" id="GO:0003700">
    <property type="term" value="F:DNA-binding transcription factor activity"/>
    <property type="evidence" value="ECO:0007669"/>
    <property type="project" value="InterPro"/>
</dbReference>
<dbReference type="InterPro" id="IPR052526">
    <property type="entry name" value="HTH-type_Bedaq_tolerance"/>
</dbReference>
<reference evidence="2" key="1">
    <citation type="submission" date="2021-04" db="EMBL/GenBank/DDBJ databases">
        <title>Genome based classification of Actinospica acidithermotolerans sp. nov., an actinobacterium isolated from an Indonesian hot spring.</title>
        <authorList>
            <person name="Kusuma A.B."/>
            <person name="Putra K.E."/>
            <person name="Nafisah S."/>
            <person name="Loh J."/>
            <person name="Nouioui I."/>
            <person name="Goodfellow M."/>
        </authorList>
    </citation>
    <scope>NUCLEOTIDE SEQUENCE</scope>
    <source>
        <strain evidence="2">CSCA 57</strain>
    </source>
</reference>
<dbReference type="EMBL" id="JAGSOG010000202">
    <property type="protein sequence ID" value="MBR7837410.1"/>
    <property type="molecule type" value="Genomic_DNA"/>
</dbReference>
<evidence type="ECO:0000313" key="3">
    <source>
        <dbReference type="Proteomes" id="UP000675781"/>
    </source>
</evidence>
<gene>
    <name evidence="2" type="ORF">KDL01_29290</name>
</gene>
<dbReference type="PANTHER" id="PTHR39515">
    <property type="entry name" value="CONSERVED PROTEIN"/>
    <property type="match status" value="1"/>
</dbReference>
<dbReference type="InterPro" id="IPR000835">
    <property type="entry name" value="HTH_MarR-typ"/>
</dbReference>
<dbReference type="AlphaFoldDB" id="A0A941ES54"/>
<dbReference type="InterPro" id="IPR036390">
    <property type="entry name" value="WH_DNA-bd_sf"/>
</dbReference>
<name>A0A941ES54_9ACTN</name>
<comment type="caution">
    <text evidence="2">The sequence shown here is derived from an EMBL/GenBank/DDBJ whole genome shotgun (WGS) entry which is preliminary data.</text>
</comment>
<dbReference type="SUPFAM" id="SSF46785">
    <property type="entry name" value="Winged helix' DNA-binding domain"/>
    <property type="match status" value="1"/>
</dbReference>
<evidence type="ECO:0000313" key="2">
    <source>
        <dbReference type="EMBL" id="MBR7837410.1"/>
    </source>
</evidence>
<dbReference type="InterPro" id="IPR036388">
    <property type="entry name" value="WH-like_DNA-bd_sf"/>
</dbReference>
<feature type="domain" description="HTH marR-type" evidence="1">
    <location>
        <begin position="1"/>
        <end position="106"/>
    </location>
</feature>